<sequence>MALAFLNGQCAGHCWGFFILDDMVEEGGEVQYAPAAKDLPRSGGDVIGAGCFPIFHVLDGGFNFHVHQYRVAMTAKDCSIMIAFSPCAEDELPDSHLVIPSSKSRFTYSVSILDLDPKPYENIPHQYKLDGKIVNYYLKKTLGKQEHEHEDCTLVLHSV</sequence>
<evidence type="ECO:0000313" key="7">
    <source>
        <dbReference type="EMBL" id="KAG2470800.1"/>
    </source>
</evidence>
<dbReference type="InterPro" id="IPR009286">
    <property type="entry name" value="Ins_P5_2-kin"/>
</dbReference>
<keyword evidence="8" id="KW-1185">Reference proteome</keyword>
<evidence type="ECO:0000256" key="5">
    <source>
        <dbReference type="ARBA" id="ARBA00022840"/>
    </source>
</evidence>
<evidence type="ECO:0000313" key="8">
    <source>
        <dbReference type="Proteomes" id="UP000886611"/>
    </source>
</evidence>
<keyword evidence="4 6" id="KW-0418">Kinase</keyword>
<evidence type="ECO:0000256" key="6">
    <source>
        <dbReference type="RuleBase" id="RU364126"/>
    </source>
</evidence>
<feature type="non-terminal residue" evidence="7">
    <location>
        <position position="159"/>
    </location>
</feature>
<dbReference type="EMBL" id="JAATIS010000094">
    <property type="protein sequence ID" value="KAG2470800.1"/>
    <property type="molecule type" value="Genomic_DNA"/>
</dbReference>
<comment type="catalytic activity">
    <reaction evidence="6">
        <text>1D-myo-inositol 1,3,4,5,6-pentakisphosphate + ATP = 1D-myo-inositol hexakisphosphate + ADP + H(+)</text>
        <dbReference type="Rhea" id="RHEA:20313"/>
        <dbReference type="ChEBI" id="CHEBI:15378"/>
        <dbReference type="ChEBI" id="CHEBI:30616"/>
        <dbReference type="ChEBI" id="CHEBI:57733"/>
        <dbReference type="ChEBI" id="CHEBI:58130"/>
        <dbReference type="ChEBI" id="CHEBI:456216"/>
        <dbReference type="EC" id="2.7.1.158"/>
    </reaction>
</comment>
<name>A0A8X7XPW6_POLSE</name>
<evidence type="ECO:0000256" key="3">
    <source>
        <dbReference type="ARBA" id="ARBA00022741"/>
    </source>
</evidence>
<feature type="non-terminal residue" evidence="7">
    <location>
        <position position="1"/>
    </location>
</feature>
<keyword evidence="3 6" id="KW-0547">Nucleotide-binding</keyword>
<evidence type="ECO:0000256" key="1">
    <source>
        <dbReference type="ARBA" id="ARBA00012023"/>
    </source>
</evidence>
<proteinExistence type="predicted"/>
<dbReference type="GO" id="GO:0032958">
    <property type="term" value="P:inositol phosphate biosynthetic process"/>
    <property type="evidence" value="ECO:0007669"/>
    <property type="project" value="TreeGrafter"/>
</dbReference>
<dbReference type="GO" id="GO:0005634">
    <property type="term" value="C:nucleus"/>
    <property type="evidence" value="ECO:0007669"/>
    <property type="project" value="TreeGrafter"/>
</dbReference>
<comment type="domain">
    <text evidence="6">The EXKPK motif is conserved in inositol-pentakisphosphate 2-kinases of both family 1 and 2.</text>
</comment>
<accession>A0A8X7XPW6</accession>
<dbReference type="PANTHER" id="PTHR14456">
    <property type="entry name" value="INOSITOL POLYPHOSPHATE KINASE 1"/>
    <property type="match status" value="1"/>
</dbReference>
<comment type="caution">
    <text evidence="7">The sequence shown here is derived from an EMBL/GenBank/DDBJ whole genome shotgun (WGS) entry which is preliminary data.</text>
</comment>
<reference evidence="7 8" key="1">
    <citation type="journal article" date="2021" name="Cell">
        <title>Tracing the genetic footprints of vertebrate landing in non-teleost ray-finned fishes.</title>
        <authorList>
            <person name="Bi X."/>
            <person name="Wang K."/>
            <person name="Yang L."/>
            <person name="Pan H."/>
            <person name="Jiang H."/>
            <person name="Wei Q."/>
            <person name="Fang M."/>
            <person name="Yu H."/>
            <person name="Zhu C."/>
            <person name="Cai Y."/>
            <person name="He Y."/>
            <person name="Gan X."/>
            <person name="Zeng H."/>
            <person name="Yu D."/>
            <person name="Zhu Y."/>
            <person name="Jiang H."/>
            <person name="Qiu Q."/>
            <person name="Yang H."/>
            <person name="Zhang Y.E."/>
            <person name="Wang W."/>
            <person name="Zhu M."/>
            <person name="He S."/>
            <person name="Zhang G."/>
        </authorList>
    </citation>
    <scope>NUCLEOTIDE SEQUENCE [LARGE SCALE GENOMIC DNA]</scope>
    <source>
        <strain evidence="7">Bchr_013</strain>
    </source>
</reference>
<keyword evidence="5 6" id="KW-0067">ATP-binding</keyword>
<gene>
    <name evidence="7" type="primary">Ippk_1</name>
    <name evidence="7" type="ORF">GTO96_0005241</name>
</gene>
<dbReference type="AlphaFoldDB" id="A0A8X7XPW6"/>
<comment type="function">
    <text evidence="6">Phosphorylates Ins(1,3,4,5,6)P5 at position 2 to form Ins(1,2,3,4,5,6)P6 (InsP6 or phytate).</text>
</comment>
<dbReference type="Pfam" id="PF06090">
    <property type="entry name" value="Ins_P5_2-kin"/>
    <property type="match status" value="1"/>
</dbReference>
<dbReference type="PANTHER" id="PTHR14456:SF2">
    <property type="entry name" value="INOSITOL-PENTAKISPHOSPHATE 2-KINASE"/>
    <property type="match status" value="1"/>
</dbReference>
<dbReference type="Proteomes" id="UP000886611">
    <property type="component" value="Unassembled WGS sequence"/>
</dbReference>
<evidence type="ECO:0000256" key="2">
    <source>
        <dbReference type="ARBA" id="ARBA00022679"/>
    </source>
</evidence>
<dbReference type="EC" id="2.7.1.158" evidence="1 6"/>
<dbReference type="GO" id="GO:0005524">
    <property type="term" value="F:ATP binding"/>
    <property type="evidence" value="ECO:0007669"/>
    <property type="project" value="UniProtKB-KW"/>
</dbReference>
<protein>
    <recommendedName>
        <fullName evidence="1 6">Inositol-pentakisphosphate 2-kinase</fullName>
        <ecNumber evidence="1 6">2.7.1.158</ecNumber>
    </recommendedName>
</protein>
<evidence type="ECO:0000256" key="4">
    <source>
        <dbReference type="ARBA" id="ARBA00022777"/>
    </source>
</evidence>
<keyword evidence="2 6" id="KW-0808">Transferase</keyword>
<organism evidence="7 8">
    <name type="scientific">Polypterus senegalus</name>
    <name type="common">Senegal bichir</name>
    <dbReference type="NCBI Taxonomy" id="55291"/>
    <lineage>
        <taxon>Eukaryota</taxon>
        <taxon>Metazoa</taxon>
        <taxon>Chordata</taxon>
        <taxon>Craniata</taxon>
        <taxon>Vertebrata</taxon>
        <taxon>Euteleostomi</taxon>
        <taxon>Actinopterygii</taxon>
        <taxon>Polypteriformes</taxon>
        <taxon>Polypteridae</taxon>
        <taxon>Polypterus</taxon>
    </lineage>
</organism>
<dbReference type="GO" id="GO:0035299">
    <property type="term" value="F:inositol-1,3,4,5,6-pentakisphosphate 2-kinase activity"/>
    <property type="evidence" value="ECO:0007669"/>
    <property type="project" value="UniProtKB-EC"/>
</dbReference>